<dbReference type="Gene3D" id="1.25.40.340">
    <property type="match status" value="1"/>
</dbReference>
<dbReference type="InterPro" id="IPR050861">
    <property type="entry name" value="Dihydroxyacetone_Kinase"/>
</dbReference>
<dbReference type="InterPro" id="IPR036117">
    <property type="entry name" value="DhaL_dom_sf"/>
</dbReference>
<reference evidence="18 19" key="1">
    <citation type="submission" date="2022-12" db="EMBL/GenBank/DDBJ databases">
        <title>Chromosome-level genome assembly of true bugs.</title>
        <authorList>
            <person name="Ma L."/>
            <person name="Li H."/>
        </authorList>
    </citation>
    <scope>NUCLEOTIDE SEQUENCE [LARGE SCALE GENOMIC DNA]</scope>
    <source>
        <strain evidence="18">Lab_2022b</strain>
    </source>
</reference>
<comment type="subunit">
    <text evidence="12">Homodimer. Interacts with IFIH1 (via the CARD domains), the interaction is inhibited by viral infection.</text>
</comment>
<dbReference type="InterPro" id="IPR004007">
    <property type="entry name" value="DhaL_dom"/>
</dbReference>
<sequence>MLTAAVYGDMNGTPTPNHILTALRELNNPNGVIMIVRNDLADRLNFGLAMERARADGIPVEMVTVTDDCWESQENPVGRRCLSGIIPVIKIAGAMSEKRKTMTDIYLMCRGLSITSISTVYPVESYAKIGSNLKGQGGKVLGKKEIPEVVREMVTCMIDEKKYFSTSIYPLNKFIVLINCYKFDKMLMGLLTNLLFHELGKAGVCIERLYSGTFISGPMSGYSFTLVKDIDEELLEYIDFRVPSRAWPLNPATVPKVRQKTFFRRPSYEPGPICGITLLNGPRNNPIFRRYCEECITAACRAIIAEEFHINRLDPEETYGSLVTVGARELLEQVSKGKLNYDWPYILMSQLSDILENCILGGIGTLYGLFFSGIALNLLSYASSVCLDFEQWVFAIKQGINAMASMAHFRVDDCTLLDALYPFYKALLPEDSNKFFLDRLRDAVTAASLGADRTALIKSKRHNLRSPEPGAKTVVTILQAIYDTTKRLYETDLDNEMDPNNIPCPIGIVELVEEPKYIVSEEIVAELCEDYEPETILYPEDELNEMMESTGITESDLPSMTEE</sequence>
<dbReference type="AlphaFoldDB" id="A0AAW1D0M0"/>
<dbReference type="Pfam" id="PF02733">
    <property type="entry name" value="Dak1"/>
    <property type="match status" value="1"/>
</dbReference>
<dbReference type="PROSITE" id="PS51480">
    <property type="entry name" value="DHAL"/>
    <property type="match status" value="1"/>
</dbReference>
<proteinExistence type="predicted"/>
<evidence type="ECO:0000256" key="4">
    <source>
        <dbReference type="ARBA" id="ARBA00018932"/>
    </source>
</evidence>
<keyword evidence="7" id="KW-0418">Kinase</keyword>
<dbReference type="PANTHER" id="PTHR28629">
    <property type="entry name" value="TRIOKINASE/FMN CYCLASE"/>
    <property type="match status" value="1"/>
</dbReference>
<dbReference type="GO" id="GO:0005524">
    <property type="term" value="F:ATP binding"/>
    <property type="evidence" value="ECO:0007669"/>
    <property type="project" value="UniProtKB-KW"/>
</dbReference>
<dbReference type="GO" id="GO:0019563">
    <property type="term" value="P:glycerol catabolic process"/>
    <property type="evidence" value="ECO:0007669"/>
    <property type="project" value="TreeGrafter"/>
</dbReference>
<keyword evidence="9" id="KW-0170">Cobalt</keyword>
<dbReference type="SMART" id="SM01120">
    <property type="entry name" value="Dak2"/>
    <property type="match status" value="1"/>
</dbReference>
<evidence type="ECO:0000256" key="12">
    <source>
        <dbReference type="ARBA" id="ARBA00046681"/>
    </source>
</evidence>
<evidence type="ECO:0000259" key="16">
    <source>
        <dbReference type="PROSITE" id="PS51480"/>
    </source>
</evidence>
<accession>A0AAW1D0M0</accession>
<dbReference type="EC" id="2.7.1.28" evidence="2"/>
<evidence type="ECO:0000256" key="7">
    <source>
        <dbReference type="ARBA" id="ARBA00022777"/>
    </source>
</evidence>
<keyword evidence="19" id="KW-1185">Reference proteome</keyword>
<evidence type="ECO:0000256" key="10">
    <source>
        <dbReference type="ARBA" id="ARBA00032426"/>
    </source>
</evidence>
<protein>
    <recommendedName>
        <fullName evidence="4">Triokinase/FMN cyclase</fullName>
        <ecNumber evidence="2">2.7.1.28</ecNumber>
        <ecNumber evidence="1">2.7.1.29</ecNumber>
        <ecNumber evidence="3">4.6.1.15</ecNumber>
    </recommendedName>
    <alternativeName>
        <fullName evidence="10">Bifunctional ATP-dependent dihydroxyacetone kinase/FAD-AMP lyase (cyclizing)</fullName>
    </alternativeName>
</protein>
<dbReference type="SUPFAM" id="SSF82549">
    <property type="entry name" value="DAK1/DegV-like"/>
    <property type="match status" value="1"/>
</dbReference>
<evidence type="ECO:0000259" key="17">
    <source>
        <dbReference type="PROSITE" id="PS51481"/>
    </source>
</evidence>
<comment type="catalytic activity">
    <reaction evidence="13">
        <text>D-glyceraldehyde + ATP = D-glyceraldehyde 3-phosphate + ADP + H(+)</text>
        <dbReference type="Rhea" id="RHEA:13941"/>
        <dbReference type="ChEBI" id="CHEBI:15378"/>
        <dbReference type="ChEBI" id="CHEBI:17378"/>
        <dbReference type="ChEBI" id="CHEBI:30616"/>
        <dbReference type="ChEBI" id="CHEBI:59776"/>
        <dbReference type="ChEBI" id="CHEBI:456216"/>
        <dbReference type="EC" id="2.7.1.28"/>
    </reaction>
</comment>
<evidence type="ECO:0000256" key="3">
    <source>
        <dbReference type="ARBA" id="ARBA00012578"/>
    </source>
</evidence>
<dbReference type="Pfam" id="PF02734">
    <property type="entry name" value="Dak2"/>
    <property type="match status" value="1"/>
</dbReference>
<feature type="domain" description="DhaK" evidence="17">
    <location>
        <begin position="1"/>
        <end position="247"/>
    </location>
</feature>
<evidence type="ECO:0000256" key="11">
    <source>
        <dbReference type="ARBA" id="ARBA00045490"/>
    </source>
</evidence>
<evidence type="ECO:0000256" key="15">
    <source>
        <dbReference type="ARBA" id="ARBA00048898"/>
    </source>
</evidence>
<dbReference type="EMBL" id="JAPXFL010000008">
    <property type="protein sequence ID" value="KAK9502683.1"/>
    <property type="molecule type" value="Genomic_DNA"/>
</dbReference>
<keyword evidence="8" id="KW-0067">ATP-binding</keyword>
<dbReference type="GO" id="GO:0034012">
    <property type="term" value="F:FAD-AMP lyase (cyclizing) activity"/>
    <property type="evidence" value="ECO:0007669"/>
    <property type="project" value="UniProtKB-EC"/>
</dbReference>
<comment type="catalytic activity">
    <reaction evidence="14">
        <text>FAD = riboflavin cyclic-4',5'-phosphate + AMP + H(+)</text>
        <dbReference type="Rhea" id="RHEA:13729"/>
        <dbReference type="ChEBI" id="CHEBI:15378"/>
        <dbReference type="ChEBI" id="CHEBI:57692"/>
        <dbReference type="ChEBI" id="CHEBI:76202"/>
        <dbReference type="ChEBI" id="CHEBI:456215"/>
        <dbReference type="EC" id="4.6.1.15"/>
    </reaction>
</comment>
<dbReference type="Gene3D" id="3.40.50.10440">
    <property type="entry name" value="Dihydroxyacetone kinase, domain 1"/>
    <property type="match status" value="1"/>
</dbReference>
<dbReference type="EC" id="4.6.1.15" evidence="3"/>
<comment type="caution">
    <text evidence="18">The sequence shown here is derived from an EMBL/GenBank/DDBJ whole genome shotgun (WGS) entry which is preliminary data.</text>
</comment>
<dbReference type="InterPro" id="IPR004006">
    <property type="entry name" value="DhaK_dom"/>
</dbReference>
<organism evidence="18 19">
    <name type="scientific">Rhynocoris fuscipes</name>
    <dbReference type="NCBI Taxonomy" id="488301"/>
    <lineage>
        <taxon>Eukaryota</taxon>
        <taxon>Metazoa</taxon>
        <taxon>Ecdysozoa</taxon>
        <taxon>Arthropoda</taxon>
        <taxon>Hexapoda</taxon>
        <taxon>Insecta</taxon>
        <taxon>Pterygota</taxon>
        <taxon>Neoptera</taxon>
        <taxon>Paraneoptera</taxon>
        <taxon>Hemiptera</taxon>
        <taxon>Heteroptera</taxon>
        <taxon>Panheteroptera</taxon>
        <taxon>Cimicomorpha</taxon>
        <taxon>Reduviidae</taxon>
        <taxon>Harpactorinae</taxon>
        <taxon>Harpactorini</taxon>
        <taxon>Rhynocoris</taxon>
    </lineage>
</organism>
<evidence type="ECO:0000256" key="5">
    <source>
        <dbReference type="ARBA" id="ARBA00022679"/>
    </source>
</evidence>
<dbReference type="SUPFAM" id="SSF101473">
    <property type="entry name" value="DhaL-like"/>
    <property type="match status" value="1"/>
</dbReference>
<dbReference type="GO" id="GO:0005829">
    <property type="term" value="C:cytosol"/>
    <property type="evidence" value="ECO:0007669"/>
    <property type="project" value="TreeGrafter"/>
</dbReference>
<keyword evidence="6" id="KW-0547">Nucleotide-binding</keyword>
<dbReference type="Proteomes" id="UP001461498">
    <property type="component" value="Unassembled WGS sequence"/>
</dbReference>
<evidence type="ECO:0000313" key="18">
    <source>
        <dbReference type="EMBL" id="KAK9502683.1"/>
    </source>
</evidence>
<dbReference type="PANTHER" id="PTHR28629:SF4">
    <property type="entry name" value="TRIOKINASE_FMN CYCLASE"/>
    <property type="match status" value="1"/>
</dbReference>
<name>A0AAW1D0M0_9HEMI</name>
<evidence type="ECO:0000256" key="9">
    <source>
        <dbReference type="ARBA" id="ARBA00023285"/>
    </source>
</evidence>
<feature type="domain" description="DhaL" evidence="16">
    <location>
        <begin position="290"/>
        <end position="483"/>
    </location>
</feature>
<evidence type="ECO:0000313" key="19">
    <source>
        <dbReference type="Proteomes" id="UP001461498"/>
    </source>
</evidence>
<dbReference type="GO" id="GO:0050354">
    <property type="term" value="F:triokinase activity"/>
    <property type="evidence" value="ECO:0007669"/>
    <property type="project" value="UniProtKB-EC"/>
</dbReference>
<evidence type="ECO:0000256" key="1">
    <source>
        <dbReference type="ARBA" id="ARBA00012107"/>
    </source>
</evidence>
<evidence type="ECO:0000256" key="14">
    <source>
        <dbReference type="ARBA" id="ARBA00048526"/>
    </source>
</evidence>
<evidence type="ECO:0000256" key="6">
    <source>
        <dbReference type="ARBA" id="ARBA00022741"/>
    </source>
</evidence>
<evidence type="ECO:0000256" key="8">
    <source>
        <dbReference type="ARBA" id="ARBA00022840"/>
    </source>
</evidence>
<evidence type="ECO:0000256" key="13">
    <source>
        <dbReference type="ARBA" id="ARBA00047974"/>
    </source>
</evidence>
<keyword evidence="5" id="KW-0808">Transferase</keyword>
<dbReference type="PROSITE" id="PS51481">
    <property type="entry name" value="DHAK"/>
    <property type="match status" value="1"/>
</dbReference>
<evidence type="ECO:0000256" key="2">
    <source>
        <dbReference type="ARBA" id="ARBA00012110"/>
    </source>
</evidence>
<dbReference type="GO" id="GO:0004371">
    <property type="term" value="F:glycerone kinase activity"/>
    <property type="evidence" value="ECO:0007669"/>
    <property type="project" value="UniProtKB-EC"/>
</dbReference>
<comment type="catalytic activity">
    <reaction evidence="15">
        <text>dihydroxyacetone + ATP = dihydroxyacetone phosphate + ADP + H(+)</text>
        <dbReference type="Rhea" id="RHEA:15773"/>
        <dbReference type="ChEBI" id="CHEBI:15378"/>
        <dbReference type="ChEBI" id="CHEBI:16016"/>
        <dbReference type="ChEBI" id="CHEBI:30616"/>
        <dbReference type="ChEBI" id="CHEBI:57642"/>
        <dbReference type="ChEBI" id="CHEBI:456216"/>
        <dbReference type="EC" id="2.7.1.29"/>
    </reaction>
</comment>
<dbReference type="Gene3D" id="3.30.1180.20">
    <property type="entry name" value="Dihydroxyacetone kinase, domain 2"/>
    <property type="match status" value="1"/>
</dbReference>
<dbReference type="EC" id="2.7.1.29" evidence="1"/>
<comment type="function">
    <text evidence="11">Catalyzes both the phosphorylation of dihydroxyacetone and of glyceraldehyde, and the splitting of ribonucleoside diphosphate-X compounds among which FAD is the best substrate. Represses IFIH1-mediated cellular antiviral response.</text>
</comment>
<gene>
    <name evidence="18" type="ORF">O3M35_011402</name>
</gene>